<organism evidence="1 2">
    <name type="scientific">Paraglomus occultum</name>
    <dbReference type="NCBI Taxonomy" id="144539"/>
    <lineage>
        <taxon>Eukaryota</taxon>
        <taxon>Fungi</taxon>
        <taxon>Fungi incertae sedis</taxon>
        <taxon>Mucoromycota</taxon>
        <taxon>Glomeromycotina</taxon>
        <taxon>Glomeromycetes</taxon>
        <taxon>Paraglomerales</taxon>
        <taxon>Paraglomeraceae</taxon>
        <taxon>Paraglomus</taxon>
    </lineage>
</organism>
<name>A0A9N8W3G0_9GLOM</name>
<evidence type="ECO:0000313" key="1">
    <source>
        <dbReference type="EMBL" id="CAG8470765.1"/>
    </source>
</evidence>
<accession>A0A9N8W3G0</accession>
<comment type="caution">
    <text evidence="1">The sequence shown here is derived from an EMBL/GenBank/DDBJ whole genome shotgun (WGS) entry which is preliminary data.</text>
</comment>
<gene>
    <name evidence="1" type="ORF">POCULU_LOCUS1031</name>
</gene>
<dbReference type="EMBL" id="CAJVPJ010000067">
    <property type="protein sequence ID" value="CAG8470765.1"/>
    <property type="molecule type" value="Genomic_DNA"/>
</dbReference>
<protein>
    <submittedName>
        <fullName evidence="1">903_t:CDS:1</fullName>
    </submittedName>
</protein>
<dbReference type="Proteomes" id="UP000789572">
    <property type="component" value="Unassembled WGS sequence"/>
</dbReference>
<proteinExistence type="predicted"/>
<dbReference type="AlphaFoldDB" id="A0A9N8W3G0"/>
<sequence>MYRALNTTYRLSKRWVYGKDATDFILLEIQVQRKTRRNSFVILIIEYGVRNLLEQPLRPVHLNNRCNFKSLDSRSFLTELAIKFQRILFNQELPICDIVDPNDRRSATFTKIEVDGVAGQLPLNSILAAISKIMYLHIILKNFPMP</sequence>
<evidence type="ECO:0000313" key="2">
    <source>
        <dbReference type="Proteomes" id="UP000789572"/>
    </source>
</evidence>
<keyword evidence="2" id="KW-1185">Reference proteome</keyword>
<reference evidence="1" key="1">
    <citation type="submission" date="2021-06" db="EMBL/GenBank/DDBJ databases">
        <authorList>
            <person name="Kallberg Y."/>
            <person name="Tangrot J."/>
            <person name="Rosling A."/>
        </authorList>
    </citation>
    <scope>NUCLEOTIDE SEQUENCE</scope>
    <source>
        <strain evidence="1">IA702</strain>
    </source>
</reference>